<dbReference type="GeneID" id="5887983"/>
<dbReference type="GO" id="GO:0005634">
    <property type="term" value="C:nucleus"/>
    <property type="evidence" value="ECO:0000318"/>
    <property type="project" value="GO_Central"/>
</dbReference>
<evidence type="ECO:0000313" key="2">
    <source>
        <dbReference type="EMBL" id="EDQ92764.1"/>
    </source>
</evidence>
<dbReference type="AlphaFoldDB" id="A9UNU9"/>
<protein>
    <recommendedName>
        <fullName evidence="4">SAP domain-containing protein</fullName>
    </recommendedName>
</protein>
<name>A9UNU9_MONBE</name>
<reference evidence="2 3" key="1">
    <citation type="journal article" date="2008" name="Nature">
        <title>The genome of the choanoflagellate Monosiga brevicollis and the origin of metazoans.</title>
        <authorList>
            <consortium name="JGI Sequencing"/>
            <person name="King N."/>
            <person name="Westbrook M.J."/>
            <person name="Young S.L."/>
            <person name="Kuo A."/>
            <person name="Abedin M."/>
            <person name="Chapman J."/>
            <person name="Fairclough S."/>
            <person name="Hellsten U."/>
            <person name="Isogai Y."/>
            <person name="Letunic I."/>
            <person name="Marr M."/>
            <person name="Pincus D."/>
            <person name="Putnam N."/>
            <person name="Rokas A."/>
            <person name="Wright K.J."/>
            <person name="Zuzow R."/>
            <person name="Dirks W."/>
            <person name="Good M."/>
            <person name="Goodstein D."/>
            <person name="Lemons D."/>
            <person name="Li W."/>
            <person name="Lyons J.B."/>
            <person name="Morris A."/>
            <person name="Nichols S."/>
            <person name="Richter D.J."/>
            <person name="Salamov A."/>
            <person name="Bork P."/>
            <person name="Lim W.A."/>
            <person name="Manning G."/>
            <person name="Miller W.T."/>
            <person name="McGinnis W."/>
            <person name="Shapiro H."/>
            <person name="Tjian R."/>
            <person name="Grigoriev I.V."/>
            <person name="Rokhsar D."/>
        </authorList>
    </citation>
    <scope>NUCLEOTIDE SEQUENCE [LARGE SCALE GENOMIC DNA]</scope>
    <source>
        <strain evidence="3">MX1 / ATCC 50154</strain>
    </source>
</reference>
<evidence type="ECO:0000256" key="1">
    <source>
        <dbReference type="SAM" id="MobiDB-lite"/>
    </source>
</evidence>
<feature type="region of interest" description="Disordered" evidence="1">
    <location>
        <begin position="326"/>
        <end position="356"/>
    </location>
</feature>
<feature type="compositionally biased region" description="Low complexity" evidence="1">
    <location>
        <begin position="251"/>
        <end position="269"/>
    </location>
</feature>
<feature type="region of interest" description="Disordered" evidence="1">
    <location>
        <begin position="238"/>
        <end position="275"/>
    </location>
</feature>
<keyword evidence="3" id="KW-1185">Reference proteome</keyword>
<dbReference type="EMBL" id="CH991543">
    <property type="protein sequence ID" value="EDQ92764.1"/>
    <property type="molecule type" value="Genomic_DNA"/>
</dbReference>
<dbReference type="RefSeq" id="XP_001742526.1">
    <property type="nucleotide sequence ID" value="XM_001742474.1"/>
</dbReference>
<proteinExistence type="predicted"/>
<dbReference type="PANTHER" id="PTHR19303">
    <property type="entry name" value="TRANSPOSON"/>
    <property type="match status" value="1"/>
</dbReference>
<gene>
    <name evidence="2" type="ORF">MONBRDRAFT_4757</name>
</gene>
<dbReference type="PANTHER" id="PTHR19303:SF73">
    <property type="entry name" value="PROTEIN PDC2"/>
    <property type="match status" value="1"/>
</dbReference>
<accession>A9UNU9</accession>
<dbReference type="Proteomes" id="UP000001357">
    <property type="component" value="Unassembled WGS sequence"/>
</dbReference>
<evidence type="ECO:0008006" key="4">
    <source>
        <dbReference type="Google" id="ProtNLM"/>
    </source>
</evidence>
<dbReference type="KEGG" id="mbr:MONBRDRAFT_4757"/>
<organism evidence="2 3">
    <name type="scientific">Monosiga brevicollis</name>
    <name type="common">Choanoflagellate</name>
    <dbReference type="NCBI Taxonomy" id="81824"/>
    <lineage>
        <taxon>Eukaryota</taxon>
        <taxon>Choanoflagellata</taxon>
        <taxon>Craspedida</taxon>
        <taxon>Salpingoecidae</taxon>
        <taxon>Monosiga</taxon>
    </lineage>
</organism>
<dbReference type="InParanoid" id="A9UNU9"/>
<dbReference type="GO" id="GO:0003677">
    <property type="term" value="F:DNA binding"/>
    <property type="evidence" value="ECO:0000318"/>
    <property type="project" value="GO_Central"/>
</dbReference>
<dbReference type="InterPro" id="IPR050863">
    <property type="entry name" value="CenT-Element_Derived"/>
</dbReference>
<evidence type="ECO:0000313" key="3">
    <source>
        <dbReference type="Proteomes" id="UP000001357"/>
    </source>
</evidence>
<sequence>MTSIEIQQYLEVDGLRQLTRQQLGSLVNPLTSASARRGRPNRSDGLLKLYGITRADLVAAQRRRQRGIQPHDGRRILLAHERVALTNWLETCSEKRACKSRGMIVEVVCELLEIRRSAREDALNTNSELLDRIPTLSSAELALLARHQEAESSDNPMSQARLSNDWFRGLESDSNIYLTTAVTQNPARVTAATAEACTRHFSSLDELLADLDFVHRSGRHAGMIKTNCITRLERAVRHMKNQPSHVEPEDTAVTPPQSPASAPSGSSTPRSNTTPQPLVWVWDANWSLDEGRAHFDRLAASFSRLEERHQDMIRSTPRQRRLLDRITPQERSRRRRASIFGPMSSGPSAADLEGRERRRVHLHASRERRATRVANEADLRAALNVQRITIANLKSFCRSHCLGTTGSRAELRTHKDTTRSPTAPSHSLIARQASWGGIRAFGNLFGAD</sequence>